<evidence type="ECO:0000313" key="3">
    <source>
        <dbReference type="Proteomes" id="UP001628220"/>
    </source>
</evidence>
<organism evidence="2 3">
    <name type="scientific">Porphyromonas miyakawae</name>
    <dbReference type="NCBI Taxonomy" id="3137470"/>
    <lineage>
        <taxon>Bacteria</taxon>
        <taxon>Pseudomonadati</taxon>
        <taxon>Bacteroidota</taxon>
        <taxon>Bacteroidia</taxon>
        <taxon>Bacteroidales</taxon>
        <taxon>Porphyromonadaceae</taxon>
        <taxon>Porphyromonas</taxon>
    </lineage>
</organism>
<keyword evidence="1" id="KW-0812">Transmembrane</keyword>
<reference evidence="2 3" key="1">
    <citation type="journal article" date="2025" name="Int. J. Syst. Evol. Microbiol.">
        <title>Desulfovibrio falkowii sp. nov., Porphyromonas miyakawae sp. nov., Mediterraneibacter flintii sp. nov. and Owariibacterium komagatae gen. nov., sp. nov., isolated from human faeces.</title>
        <authorList>
            <person name="Hamaguchi T."/>
            <person name="Ohara M."/>
            <person name="Hisatomi A."/>
            <person name="Sekiguchi K."/>
            <person name="Takeda J.I."/>
            <person name="Ueyama J."/>
            <person name="Ito M."/>
            <person name="Nishiwaki H."/>
            <person name="Ogi T."/>
            <person name="Hirayama M."/>
            <person name="Ohkuma M."/>
            <person name="Sakamoto M."/>
            <person name="Ohno K."/>
        </authorList>
    </citation>
    <scope>NUCLEOTIDE SEQUENCE [LARGE SCALE GENOMIC DNA]</scope>
    <source>
        <strain evidence="2 3">13CB11C</strain>
    </source>
</reference>
<keyword evidence="1" id="KW-1133">Transmembrane helix</keyword>
<evidence type="ECO:0000313" key="2">
    <source>
        <dbReference type="EMBL" id="GAB1251356.1"/>
    </source>
</evidence>
<dbReference type="EMBL" id="BAAFSF010000001">
    <property type="protein sequence ID" value="GAB1251356.1"/>
    <property type="molecule type" value="Genomic_DNA"/>
</dbReference>
<dbReference type="InterPro" id="IPR038770">
    <property type="entry name" value="Na+/solute_symporter_sf"/>
</dbReference>
<feature type="transmembrane region" description="Helical" evidence="1">
    <location>
        <begin position="43"/>
        <end position="61"/>
    </location>
</feature>
<gene>
    <name evidence="2" type="ORF">Tsumi_04600</name>
</gene>
<protein>
    <submittedName>
        <fullName evidence="2">Transporter</fullName>
    </submittedName>
</protein>
<name>A0ABQ0E0X3_9PORP</name>
<feature type="transmembrane region" description="Helical" evidence="1">
    <location>
        <begin position="127"/>
        <end position="149"/>
    </location>
</feature>
<keyword evidence="1" id="KW-0472">Membrane</keyword>
<feature type="transmembrane region" description="Helical" evidence="1">
    <location>
        <begin position="21"/>
        <end position="37"/>
    </location>
</feature>
<feature type="transmembrane region" description="Helical" evidence="1">
    <location>
        <begin position="271"/>
        <end position="294"/>
    </location>
</feature>
<evidence type="ECO:0000256" key="1">
    <source>
        <dbReference type="SAM" id="Phobius"/>
    </source>
</evidence>
<keyword evidence="3" id="KW-1185">Reference proteome</keyword>
<proteinExistence type="predicted"/>
<dbReference type="RefSeq" id="WP_411915167.1">
    <property type="nucleotide sequence ID" value="NZ_BAAFSF010000001.1"/>
</dbReference>
<accession>A0ABQ0E0X3</accession>
<comment type="caution">
    <text evidence="2">The sequence shown here is derived from an EMBL/GenBank/DDBJ whole genome shotgun (WGS) entry which is preliminary data.</text>
</comment>
<feature type="transmembrane region" description="Helical" evidence="1">
    <location>
        <begin position="155"/>
        <end position="176"/>
    </location>
</feature>
<dbReference type="Proteomes" id="UP001628220">
    <property type="component" value="Unassembled WGS sequence"/>
</dbReference>
<sequence>MRSNEGHYHMPARFLKRAKDYALPITITVGVVGYQYISLLGFLVPYCIIAMLFFSFVRVDLTKIRLSPVLIGMQLFQVALAIASYFLLKLIFPPVVAEGALACFLCPAASASPVIIGILGGSVSVGVSYVLLTSAAITVIAPLLFSWIAPGELRFFASTWYIMKQVMPLIIVPILLSSTVRRYMPRVLKTIEKIPSAAFWLWVVTLAIVIAKTVHYMSLEPAEEIPTMILLAGVGLVACIIQFTVGKYLSKKTLGESITLGQSLGQKNSSLAIWMCQVYLNPLSAVAMAAYSIWQNLFNAIQMMIHSHKEKQAAVTGTKE</sequence>
<feature type="transmembrane region" description="Helical" evidence="1">
    <location>
        <begin position="99"/>
        <end position="120"/>
    </location>
</feature>
<feature type="transmembrane region" description="Helical" evidence="1">
    <location>
        <begin position="197"/>
        <end position="217"/>
    </location>
</feature>
<feature type="transmembrane region" description="Helical" evidence="1">
    <location>
        <begin position="229"/>
        <end position="250"/>
    </location>
</feature>
<dbReference type="Gene3D" id="1.20.1530.20">
    <property type="match status" value="1"/>
</dbReference>
<feature type="transmembrane region" description="Helical" evidence="1">
    <location>
        <begin position="68"/>
        <end position="87"/>
    </location>
</feature>